<protein>
    <submittedName>
        <fullName evidence="1">Uncharacterized protein</fullName>
    </submittedName>
</protein>
<evidence type="ECO:0000313" key="2">
    <source>
        <dbReference type="Proteomes" id="UP001524502"/>
    </source>
</evidence>
<reference evidence="1 2" key="1">
    <citation type="submission" date="2022-06" db="EMBL/GenBank/DDBJ databases">
        <title>Isolation of gut microbiota from human fecal samples.</title>
        <authorList>
            <person name="Pamer E.G."/>
            <person name="Barat B."/>
            <person name="Waligurski E."/>
            <person name="Medina S."/>
            <person name="Paddock L."/>
            <person name="Mostad J."/>
        </authorList>
    </citation>
    <scope>NUCLEOTIDE SEQUENCE [LARGE SCALE GENOMIC DNA]</scope>
    <source>
        <strain evidence="1 2">SL.3.17</strain>
    </source>
</reference>
<dbReference type="Proteomes" id="UP001524502">
    <property type="component" value="Unassembled WGS sequence"/>
</dbReference>
<dbReference type="EMBL" id="JANFXK010000001">
    <property type="protein sequence ID" value="MCQ4635230.1"/>
    <property type="molecule type" value="Genomic_DNA"/>
</dbReference>
<gene>
    <name evidence="1" type="ORF">NE619_00595</name>
</gene>
<name>A0ABT1RJ78_9FIRM</name>
<dbReference type="RefSeq" id="WP_256130428.1">
    <property type="nucleotide sequence ID" value="NZ_JANFXK010000001.1"/>
</dbReference>
<keyword evidence="2" id="KW-1185">Reference proteome</keyword>
<comment type="caution">
    <text evidence="1">The sequence shown here is derived from an EMBL/GenBank/DDBJ whole genome shotgun (WGS) entry which is preliminary data.</text>
</comment>
<proteinExistence type="predicted"/>
<organism evidence="1 2">
    <name type="scientific">Anaerovorax odorimutans</name>
    <dbReference type="NCBI Taxonomy" id="109327"/>
    <lineage>
        <taxon>Bacteria</taxon>
        <taxon>Bacillati</taxon>
        <taxon>Bacillota</taxon>
        <taxon>Clostridia</taxon>
        <taxon>Peptostreptococcales</taxon>
        <taxon>Anaerovoracaceae</taxon>
        <taxon>Anaerovorax</taxon>
    </lineage>
</organism>
<evidence type="ECO:0000313" key="1">
    <source>
        <dbReference type="EMBL" id="MCQ4635230.1"/>
    </source>
</evidence>
<accession>A0ABT1RJ78</accession>
<sequence>MWIRIRTEGVNFAMPAPLSMVSFALRAIPEAAFEKMRQKTAPPYDELINKETICFFWQECRDSLRPYKGLELVHVEAADGTFVSIRL</sequence>